<keyword evidence="2" id="KW-1185">Reference proteome</keyword>
<feature type="non-terminal residue" evidence="1">
    <location>
        <position position="1"/>
    </location>
</feature>
<gene>
    <name evidence="1" type="ORF">SPELUC_LOCUS10031</name>
</gene>
<name>A0ACA9NWD6_9GLOM</name>
<evidence type="ECO:0000313" key="1">
    <source>
        <dbReference type="EMBL" id="CAG8678617.1"/>
    </source>
</evidence>
<accession>A0ACA9NWD6</accession>
<reference evidence="1" key="1">
    <citation type="submission" date="2021-06" db="EMBL/GenBank/DDBJ databases">
        <authorList>
            <person name="Kallberg Y."/>
            <person name="Tangrot J."/>
            <person name="Rosling A."/>
        </authorList>
    </citation>
    <scope>NUCLEOTIDE SEQUENCE</scope>
    <source>
        <strain evidence="1">28 12/20/2015</strain>
    </source>
</reference>
<proteinExistence type="predicted"/>
<sequence>EELNKDDLLLNNDLNYNKISRISKNNLVLFLETNLDLEDEIFIDDLEKFSNDKNDKNLLLEINEIVENIETNEVLKDIA</sequence>
<organism evidence="1 2">
    <name type="scientific">Cetraspora pellucida</name>
    <dbReference type="NCBI Taxonomy" id="1433469"/>
    <lineage>
        <taxon>Eukaryota</taxon>
        <taxon>Fungi</taxon>
        <taxon>Fungi incertae sedis</taxon>
        <taxon>Mucoromycota</taxon>
        <taxon>Glomeromycotina</taxon>
        <taxon>Glomeromycetes</taxon>
        <taxon>Diversisporales</taxon>
        <taxon>Gigasporaceae</taxon>
        <taxon>Cetraspora</taxon>
    </lineage>
</organism>
<dbReference type="Proteomes" id="UP000789366">
    <property type="component" value="Unassembled WGS sequence"/>
</dbReference>
<evidence type="ECO:0000313" key="2">
    <source>
        <dbReference type="Proteomes" id="UP000789366"/>
    </source>
</evidence>
<protein>
    <submittedName>
        <fullName evidence="1">15120_t:CDS:1</fullName>
    </submittedName>
</protein>
<comment type="caution">
    <text evidence="1">The sequence shown here is derived from an EMBL/GenBank/DDBJ whole genome shotgun (WGS) entry which is preliminary data.</text>
</comment>
<dbReference type="EMBL" id="CAJVPW010017813">
    <property type="protein sequence ID" value="CAG8678617.1"/>
    <property type="molecule type" value="Genomic_DNA"/>
</dbReference>